<feature type="region of interest" description="Disordered" evidence="1">
    <location>
        <begin position="201"/>
        <end position="238"/>
    </location>
</feature>
<feature type="region of interest" description="Disordered" evidence="1">
    <location>
        <begin position="1"/>
        <end position="25"/>
    </location>
</feature>
<evidence type="ECO:0000313" key="3">
    <source>
        <dbReference type="WBParaSite" id="PSU_v2.g17408.t1"/>
    </source>
</evidence>
<dbReference type="WBParaSite" id="PSU_v2.g17408.t1">
    <property type="protein sequence ID" value="PSU_v2.g17408.t1"/>
    <property type="gene ID" value="PSU_v2.g17408"/>
</dbReference>
<accession>A0A914YJB4</accession>
<name>A0A914YJB4_9BILA</name>
<evidence type="ECO:0000256" key="1">
    <source>
        <dbReference type="SAM" id="MobiDB-lite"/>
    </source>
</evidence>
<dbReference type="AlphaFoldDB" id="A0A914YJB4"/>
<reference evidence="3" key="1">
    <citation type="submission" date="2022-11" db="UniProtKB">
        <authorList>
            <consortium name="WormBaseParasite"/>
        </authorList>
    </citation>
    <scope>IDENTIFICATION</scope>
</reference>
<feature type="compositionally biased region" description="Polar residues" evidence="1">
    <location>
        <begin position="1"/>
        <end position="15"/>
    </location>
</feature>
<proteinExistence type="predicted"/>
<sequence length="355" mass="40034">MQFKASQKLLNPNVSTKKKRKRVVHKWDHPKVQEILWNHINNGIPKKQQALGPLLHPYFGEVVSSSTLRDKINSMISSGQKHVEEPIHVEEPVHVEEPIDPLLERLTGGPPDNNILGALSSGNLQLGNKLGNILEKYQHGQSALINMLKQEISNILKASAPIDPSNGPPSFSKDYVAPFVDNDDGRDTGCDDGFDGDGFDDDGFDDYEEANTDNDPATCSEHKDPCSPERKKRKLLGGKKRAGKTEIKNYRFVLNERLEENLIHVEVGNDMIEYATKNIKKRNRYLKCTRCHETAVLYEDGSLWASPHLSTCNLTSKKQALAWQVERKTRQLVVKGVKSKDAYDIGFDEYCMERS</sequence>
<evidence type="ECO:0000313" key="2">
    <source>
        <dbReference type="Proteomes" id="UP000887577"/>
    </source>
</evidence>
<feature type="compositionally biased region" description="Basic and acidic residues" evidence="1">
    <location>
        <begin position="220"/>
        <end position="229"/>
    </location>
</feature>
<feature type="compositionally biased region" description="Acidic residues" evidence="1">
    <location>
        <begin position="201"/>
        <end position="212"/>
    </location>
</feature>
<dbReference type="Proteomes" id="UP000887577">
    <property type="component" value="Unplaced"/>
</dbReference>
<protein>
    <submittedName>
        <fullName evidence="3">Uncharacterized protein</fullName>
    </submittedName>
</protein>
<organism evidence="2 3">
    <name type="scientific">Panagrolaimus superbus</name>
    <dbReference type="NCBI Taxonomy" id="310955"/>
    <lineage>
        <taxon>Eukaryota</taxon>
        <taxon>Metazoa</taxon>
        <taxon>Ecdysozoa</taxon>
        <taxon>Nematoda</taxon>
        <taxon>Chromadorea</taxon>
        <taxon>Rhabditida</taxon>
        <taxon>Tylenchina</taxon>
        <taxon>Panagrolaimomorpha</taxon>
        <taxon>Panagrolaimoidea</taxon>
        <taxon>Panagrolaimidae</taxon>
        <taxon>Panagrolaimus</taxon>
    </lineage>
</organism>
<keyword evidence="2" id="KW-1185">Reference proteome</keyword>